<dbReference type="PANTHER" id="PTHR43364:SF6">
    <property type="entry name" value="OXIDOREDUCTASE-RELATED"/>
    <property type="match status" value="1"/>
</dbReference>
<organism evidence="2 3">
    <name type="scientific">Kosakonia oryzae</name>
    <dbReference type="NCBI Taxonomy" id="497725"/>
    <lineage>
        <taxon>Bacteria</taxon>
        <taxon>Pseudomonadati</taxon>
        <taxon>Pseudomonadota</taxon>
        <taxon>Gammaproteobacteria</taxon>
        <taxon>Enterobacterales</taxon>
        <taxon>Enterobacteriaceae</taxon>
        <taxon>Kosakonia</taxon>
    </lineage>
</organism>
<dbReference type="Pfam" id="PF00248">
    <property type="entry name" value="Aldo_ket_red"/>
    <property type="match status" value="1"/>
</dbReference>
<dbReference type="Gene3D" id="3.20.20.100">
    <property type="entry name" value="NADP-dependent oxidoreductase domain"/>
    <property type="match status" value="1"/>
</dbReference>
<gene>
    <name evidence="2" type="ORF">SAMN05216286_2713</name>
</gene>
<dbReference type="InterPro" id="IPR036812">
    <property type="entry name" value="NAD(P)_OxRdtase_dom_sf"/>
</dbReference>
<evidence type="ECO:0000313" key="3">
    <source>
        <dbReference type="Proteomes" id="UP000182314"/>
    </source>
</evidence>
<evidence type="ECO:0000259" key="1">
    <source>
        <dbReference type="Pfam" id="PF00248"/>
    </source>
</evidence>
<evidence type="ECO:0000313" key="2">
    <source>
        <dbReference type="EMBL" id="SFC56091.1"/>
    </source>
</evidence>
<dbReference type="InterPro" id="IPR023210">
    <property type="entry name" value="NADP_OxRdtase_dom"/>
</dbReference>
<proteinExistence type="predicted"/>
<dbReference type="InterPro" id="IPR050523">
    <property type="entry name" value="AKR_Detox_Biosynth"/>
</dbReference>
<dbReference type="SUPFAM" id="SSF51430">
    <property type="entry name" value="NAD(P)-linked oxidoreductase"/>
    <property type="match status" value="1"/>
</dbReference>
<feature type="domain" description="NADP-dependent oxidoreductase" evidence="1">
    <location>
        <begin position="106"/>
        <end position="332"/>
    </location>
</feature>
<protein>
    <submittedName>
        <fullName evidence="2">Aldo/keto reductase family protein</fullName>
    </submittedName>
</protein>
<dbReference type="Proteomes" id="UP000182314">
    <property type="component" value="Unassembled WGS sequence"/>
</dbReference>
<accession>A0AA94KQV1</accession>
<name>A0AA94KQV1_9ENTR</name>
<reference evidence="2 3" key="1">
    <citation type="submission" date="2016-10" db="EMBL/GenBank/DDBJ databases">
        <authorList>
            <person name="Varghese N."/>
            <person name="Submissions S."/>
        </authorList>
    </citation>
    <scope>NUCLEOTIDE SEQUENCE [LARGE SCALE GENOMIC DNA]</scope>
    <source>
        <strain evidence="2 3">CGMCC 1.7012</strain>
    </source>
</reference>
<sequence>MSDIPEVSTFRSGRRYVRDGVVYGKIVVTKDVVEKLKNVIANPRFDVYMDSTEAGKANLLVSTNMSLRQRESDVSDRRTPAVRNKMRSVIRSKKYYLKFIRQAPAKLDATGKNTFPAAAIVQGVNNLLSTLQTDHIDVVFFPWPTSETLVDETLGAYDSLQKEGKILALGGMDLSAAELTNILSVADAKGLPGYQVLAVNYNLFDRSVYEGALQDLVVKENIAALPYTSLADGFLTGKYRTLNDLIDNPLSAEIANYFTPRGFAILDAQAAIAAKYGVPAAAVALSWLMNQPGVATPIFGPFAVADAEEADQVATAAVEMRLSAEDIALLTNAGQ</sequence>
<dbReference type="GO" id="GO:0005829">
    <property type="term" value="C:cytosol"/>
    <property type="evidence" value="ECO:0007669"/>
    <property type="project" value="TreeGrafter"/>
</dbReference>
<dbReference type="AlphaFoldDB" id="A0AA94KQV1"/>
<dbReference type="PANTHER" id="PTHR43364">
    <property type="entry name" value="NADH-SPECIFIC METHYLGLYOXAL REDUCTASE-RELATED"/>
    <property type="match status" value="1"/>
</dbReference>
<dbReference type="EMBL" id="FOKO01000003">
    <property type="protein sequence ID" value="SFC56091.1"/>
    <property type="molecule type" value="Genomic_DNA"/>
</dbReference>
<comment type="caution">
    <text evidence="2">The sequence shown here is derived from an EMBL/GenBank/DDBJ whole genome shotgun (WGS) entry which is preliminary data.</text>
</comment>